<gene>
    <name evidence="2" type="ORF">N788_05475</name>
</gene>
<dbReference type="PATRIC" id="fig|1121014.3.peg.2000"/>
<evidence type="ECO:0000313" key="2">
    <source>
        <dbReference type="EMBL" id="KFL35994.1"/>
    </source>
</evidence>
<organism evidence="2 3">
    <name type="scientific">Arenimonas donghaensis DSM 18148 = HO3-R19</name>
    <dbReference type="NCBI Taxonomy" id="1121014"/>
    <lineage>
        <taxon>Bacteria</taxon>
        <taxon>Pseudomonadati</taxon>
        <taxon>Pseudomonadota</taxon>
        <taxon>Gammaproteobacteria</taxon>
        <taxon>Lysobacterales</taxon>
        <taxon>Lysobacteraceae</taxon>
        <taxon>Arenimonas</taxon>
    </lineage>
</organism>
<feature type="chain" id="PRO_5001826274" description="Peptidase M60 domain-containing protein" evidence="1">
    <location>
        <begin position="25"/>
        <end position="988"/>
    </location>
</feature>
<comment type="caution">
    <text evidence="2">The sequence shown here is derived from an EMBL/GenBank/DDBJ whole genome shotgun (WGS) entry which is preliminary data.</text>
</comment>
<accession>A0A087MGJ1</accession>
<feature type="signal peptide" evidence="1">
    <location>
        <begin position="1"/>
        <end position="24"/>
    </location>
</feature>
<protein>
    <recommendedName>
        <fullName evidence="4">Peptidase M60 domain-containing protein</fullName>
    </recommendedName>
</protein>
<dbReference type="Proteomes" id="UP000029085">
    <property type="component" value="Unassembled WGS sequence"/>
</dbReference>
<evidence type="ECO:0000313" key="3">
    <source>
        <dbReference type="Proteomes" id="UP000029085"/>
    </source>
</evidence>
<evidence type="ECO:0000256" key="1">
    <source>
        <dbReference type="SAM" id="SignalP"/>
    </source>
</evidence>
<dbReference type="OrthoDB" id="6020159at2"/>
<dbReference type="EMBL" id="AVCJ01000034">
    <property type="protein sequence ID" value="KFL35994.1"/>
    <property type="molecule type" value="Genomic_DNA"/>
</dbReference>
<proteinExistence type="predicted"/>
<dbReference type="RefSeq" id="WP_152560452.1">
    <property type="nucleotide sequence ID" value="NZ_AVCJ01000034.1"/>
</dbReference>
<dbReference type="AlphaFoldDB" id="A0A087MGJ1"/>
<reference evidence="3" key="1">
    <citation type="submission" date="2013-08" db="EMBL/GenBank/DDBJ databases">
        <title>Genome sequencing of Arenimonas donghaensis.</title>
        <authorList>
            <person name="Chen F."/>
            <person name="Wang G."/>
        </authorList>
    </citation>
    <scope>NUCLEOTIDE SEQUENCE [LARGE SCALE GENOMIC DNA]</scope>
    <source>
        <strain evidence="3">HO3-R19</strain>
    </source>
</reference>
<keyword evidence="1" id="KW-0732">Signal</keyword>
<dbReference type="STRING" id="1121014.N788_05475"/>
<evidence type="ECO:0008006" key="4">
    <source>
        <dbReference type="Google" id="ProtNLM"/>
    </source>
</evidence>
<sequence length="988" mass="108468">MIRRILMIGLALTGLVLWTAPTDAYTPVDPDAQPPALLNDAIDHRKVAKALSIVHRDAPCSPCWGALVDYTTFTKPVQSYRAKRFDGFYVTVLLPVENPREHLVTDRHLRALVDRLDILYLAYRDLMGWEPVQSRDPAGKQVFAILPNDPNFIGMGRIAGDSSEYSNSVLEDPELDVDILPYVWSHELAHNFDPIDHWDYGYDELHAWTTFIDSWFLRKQSRYTVTSDWHWSHYYQQAIDQWESLVALPTFSWSRCLANPIPQWDCGYVWAHFHHIGSFMVSLSSYMKPTEVRDWVRQGVQESRQGLLVANTSEARNDAMLAGLAAATRSDPSCLNQIFPWGAGPGVHANGRFELAFRPCRDEDGDGFIRRDDCDDSRADVNPLAIERVNGLDDNCNVLVDDVSIAELDQAGGDFSDAVFDPPNLVDVPFHASGTLSGETDVDTIGLHVPAALTGFICSQGGPLVFFSVYAHGGEYTNDYSIPAGGCLSMSNANPMSAFGVRGQAGSHGSYTLRLVKHRERTMLSTRALHLEYRGDTVQGIVDASRLDSEPESIQVRWFASGAGLIGDRPLSDPEALISPPIPEELLSNPSYPVQVRAQLWRDEMPIGEPSFPLTVNRPSYALSNGTAETFRLDAGQELRKLFVDVPVGAQSLLVTGQSAGEMEVRLVRVPAPATPWPDANIAISPDPVLASHRFTTRNGDQQGALIVGPTLEPGRWYVVANNQGAMAADLTLMATVTAAAPEVRSGSYFNPSRSGHGVFVYPAGDQWSALWYTYFRDFSPTWYYAQGPAPGADGIWSAPLYRSHWSQGTSTLHEVGNVILTPTGRDAFTWTFNLEGDTGSEPMQSLGRGCLESSGGILDSSGNWFDPERSGSGYSVQTWENGYVYVASFIYDAKGFPRFASAETLTPYLATIDSGVRQTAGPCPLCLAQPKLAPLLQVRSAGVTEFDFSSGTLGSVFSDIGFVGNVEGSWTSFDQVQPLGEIQGCEL</sequence>
<keyword evidence="3" id="KW-1185">Reference proteome</keyword>
<reference evidence="2 3" key="2">
    <citation type="journal article" date="2015" name="Stand. Genomic Sci.">
        <title>High quality draft genomic sequence of Arenimonas donghaensis DSM 18148(T).</title>
        <authorList>
            <person name="Chen F."/>
            <person name="Wang H."/>
            <person name="Cao Y."/>
            <person name="Li X."/>
            <person name="Wang G."/>
        </authorList>
    </citation>
    <scope>NUCLEOTIDE SEQUENCE [LARGE SCALE GENOMIC DNA]</scope>
    <source>
        <strain evidence="2 3">HO3-R19</strain>
    </source>
</reference>
<name>A0A087MGJ1_9GAMM</name>